<dbReference type="Proteomes" id="UP001233172">
    <property type="component" value="Unassembled WGS sequence"/>
</dbReference>
<reference evidence="2" key="2">
    <citation type="submission" date="2023-04" db="EMBL/GenBank/DDBJ databases">
        <authorList>
            <person name="Bu L."/>
            <person name="Lu L."/>
            <person name="Laidemitt M.R."/>
            <person name="Zhang S.M."/>
            <person name="Mutuku M."/>
            <person name="Mkoji G."/>
            <person name="Steinauer M."/>
            <person name="Loker E.S."/>
        </authorList>
    </citation>
    <scope>NUCLEOTIDE SEQUENCE</scope>
    <source>
        <strain evidence="2">KasaAsao</strain>
        <tissue evidence="2">Whole Snail</tissue>
    </source>
</reference>
<dbReference type="EMBL" id="JASAOG010000481">
    <property type="protein sequence ID" value="KAK0039154.1"/>
    <property type="molecule type" value="Genomic_DNA"/>
</dbReference>
<reference evidence="2" key="1">
    <citation type="journal article" date="2023" name="PLoS Negl. Trop. Dis.">
        <title>A genome sequence for Biomphalaria pfeifferi, the major vector snail for the human-infecting parasite Schistosoma mansoni.</title>
        <authorList>
            <person name="Bu L."/>
            <person name="Lu L."/>
            <person name="Laidemitt M.R."/>
            <person name="Zhang S.M."/>
            <person name="Mutuku M."/>
            <person name="Mkoji G."/>
            <person name="Steinauer M."/>
            <person name="Loker E.S."/>
        </authorList>
    </citation>
    <scope>NUCLEOTIDE SEQUENCE</scope>
    <source>
        <strain evidence="2">KasaAsao</strain>
    </source>
</reference>
<dbReference type="AlphaFoldDB" id="A0AAD8EUE1"/>
<dbReference type="InterPro" id="IPR007484">
    <property type="entry name" value="Peptidase_M28"/>
</dbReference>
<proteinExistence type="predicted"/>
<accession>A0AAD8EUE1</accession>
<protein>
    <submittedName>
        <fullName evidence="2">M20/M25/M40 family metallo-hydrolase</fullName>
    </submittedName>
</protein>
<feature type="domain" description="Peptidase M28" evidence="1">
    <location>
        <begin position="21"/>
        <end position="85"/>
    </location>
</feature>
<gene>
    <name evidence="2" type="ORF">Bpfe_031419</name>
</gene>
<keyword evidence="3" id="KW-1185">Reference proteome</keyword>
<name>A0AAD8EUE1_BIOPF</name>
<dbReference type="Gene3D" id="3.40.630.10">
    <property type="entry name" value="Zn peptidases"/>
    <property type="match status" value="1"/>
</dbReference>
<comment type="caution">
    <text evidence="2">The sequence shown here is derived from an EMBL/GenBank/DDBJ whole genome shotgun (WGS) entry which is preliminary data.</text>
</comment>
<evidence type="ECO:0000313" key="2">
    <source>
        <dbReference type="EMBL" id="KAK0039154.1"/>
    </source>
</evidence>
<organism evidence="2 3">
    <name type="scientific">Biomphalaria pfeifferi</name>
    <name type="common">Bloodfluke planorb</name>
    <name type="synonym">Freshwater snail</name>
    <dbReference type="NCBI Taxonomy" id="112525"/>
    <lineage>
        <taxon>Eukaryota</taxon>
        <taxon>Metazoa</taxon>
        <taxon>Spiralia</taxon>
        <taxon>Lophotrochozoa</taxon>
        <taxon>Mollusca</taxon>
        <taxon>Gastropoda</taxon>
        <taxon>Heterobranchia</taxon>
        <taxon>Euthyneura</taxon>
        <taxon>Panpulmonata</taxon>
        <taxon>Hygrophila</taxon>
        <taxon>Lymnaeoidea</taxon>
        <taxon>Planorbidae</taxon>
        <taxon>Biomphalaria</taxon>
    </lineage>
</organism>
<evidence type="ECO:0000259" key="1">
    <source>
        <dbReference type="Pfam" id="PF04389"/>
    </source>
</evidence>
<dbReference type="SUPFAM" id="SSF53187">
    <property type="entry name" value="Zn-dependent exopeptidases"/>
    <property type="match status" value="1"/>
</dbReference>
<sequence length="112" mass="13224">MMSSTLGAITKGTNDSYLKLGYDYRYDDPKDPNRFFFRSDHFNYAQKGIPVVFWFDGVHEDYHQPGDHPDKIDYAKMEKVTRTIFLTLWELTDLKERPKVDKQLPKELTEGN</sequence>
<dbReference type="Pfam" id="PF04389">
    <property type="entry name" value="Peptidase_M28"/>
    <property type="match status" value="1"/>
</dbReference>
<evidence type="ECO:0000313" key="3">
    <source>
        <dbReference type="Proteomes" id="UP001233172"/>
    </source>
</evidence>